<gene>
    <name evidence="2" type="ORF">SS50377_12128</name>
    <name evidence="3" type="ORF">SS50377_26403</name>
</gene>
<accession>V6LVL2</accession>
<evidence type="ECO:0000313" key="3">
    <source>
        <dbReference type="EMBL" id="KAH0572194.1"/>
    </source>
</evidence>
<organism evidence="2">
    <name type="scientific">Spironucleus salmonicida</name>
    <dbReference type="NCBI Taxonomy" id="348837"/>
    <lineage>
        <taxon>Eukaryota</taxon>
        <taxon>Metamonada</taxon>
        <taxon>Diplomonadida</taxon>
        <taxon>Hexamitidae</taxon>
        <taxon>Hexamitinae</taxon>
        <taxon>Spironucleus</taxon>
    </lineage>
</organism>
<name>V6LVL2_9EUKA</name>
<reference evidence="2 3" key="1">
    <citation type="journal article" date="2014" name="PLoS Genet.">
        <title>The Genome of Spironucleus salmonicida Highlights a Fish Pathogen Adapted to Fluctuating Environments.</title>
        <authorList>
            <person name="Xu F."/>
            <person name="Jerlstrom-Hultqvist J."/>
            <person name="Einarsson E."/>
            <person name="Astvaldsson A."/>
            <person name="Svard S.G."/>
            <person name="Andersson J.O."/>
        </authorList>
    </citation>
    <scope>NUCLEOTIDE SEQUENCE</scope>
    <source>
        <strain evidence="3">ATCC 50377</strain>
    </source>
</reference>
<evidence type="ECO:0000313" key="4">
    <source>
        <dbReference type="Proteomes" id="UP000018208"/>
    </source>
</evidence>
<dbReference type="Proteomes" id="UP000018208">
    <property type="component" value="Unassembled WGS sequence"/>
</dbReference>
<evidence type="ECO:0008006" key="5">
    <source>
        <dbReference type="Google" id="ProtNLM"/>
    </source>
</evidence>
<keyword evidence="1" id="KW-1133">Transmembrane helix</keyword>
<evidence type="ECO:0000313" key="2">
    <source>
        <dbReference type="EMBL" id="EST47731.1"/>
    </source>
</evidence>
<protein>
    <recommendedName>
        <fullName evidence="5">Transmembrane protein</fullName>
    </recommendedName>
</protein>
<dbReference type="VEuPathDB" id="GiardiaDB:SS50377_26403"/>
<keyword evidence="4" id="KW-1185">Reference proteome</keyword>
<keyword evidence="1" id="KW-0472">Membrane</keyword>
<keyword evidence="1" id="KW-0812">Transmembrane</keyword>
<reference evidence="3" key="2">
    <citation type="submission" date="2020-12" db="EMBL/GenBank/DDBJ databases">
        <title>New Spironucleus salmonicida genome in near-complete chromosomes.</title>
        <authorList>
            <person name="Xu F."/>
            <person name="Kurt Z."/>
            <person name="Jimenez-Gonzalez A."/>
            <person name="Astvaldsson A."/>
            <person name="Andersson J.O."/>
            <person name="Svard S.G."/>
        </authorList>
    </citation>
    <scope>NUCLEOTIDE SEQUENCE</scope>
    <source>
        <strain evidence="3">ATCC 50377</strain>
    </source>
</reference>
<feature type="transmembrane region" description="Helical" evidence="1">
    <location>
        <begin position="496"/>
        <end position="525"/>
    </location>
</feature>
<evidence type="ECO:0000256" key="1">
    <source>
        <dbReference type="SAM" id="Phobius"/>
    </source>
</evidence>
<dbReference type="EMBL" id="AUWU02000006">
    <property type="protein sequence ID" value="KAH0572194.1"/>
    <property type="molecule type" value="Genomic_DNA"/>
</dbReference>
<dbReference type="EMBL" id="KI546035">
    <property type="protein sequence ID" value="EST47731.1"/>
    <property type="molecule type" value="Genomic_DNA"/>
</dbReference>
<dbReference type="AlphaFoldDB" id="V6LVL2"/>
<proteinExistence type="predicted"/>
<sequence>MSGLFMVLQTGYLFTEYQTVYTDCFKNETVAEYNKNVQQIKILLFPTFNESCQALSQPIQASLILKNATIPIIYTIDQQYNYENTTELLFQNIPDFVSESFMIVHIYTYSLITELNIYYFDEILSEIASCYTKISAMTVSSNSYTLTVDSTGLCRQQIETQKNSAGDITSQVIQGQLAVDGIYADIDFKQFVDSYTLIGQNFTYTGNSVFPGIREKAVVYGRMVLTVQQGAATITLTTFIDFVNIQGMGVKFYGDINVGVSLANTAFHVNVPNIPDYDKIRDAVNNIGFTYYIKRLTVSAGGGQIILEQSFTSTTYNEKQETTIYACDSGSLQSQQQCRTAFNAAIEEGGTFYFDTLFYQNDEFKNAEKTVIPIYSSCWTQAFIQQEYGQICLGLVRQKQVFGCIIPIKQTLDFNMLLRFQKNGQVMPQQINQQIQLNVNQSEYCYACIDKQLCADIIELLKDHTIMIEAKFTSVNSQQNLNLMIITQKQQYSDFLIVKAITVTIGCVYIITCLTFSIYGIIYILKIQKKMKQRSKK</sequence>